<evidence type="ECO:0000256" key="2">
    <source>
        <dbReference type="ARBA" id="ARBA00022692"/>
    </source>
</evidence>
<dbReference type="Proteomes" id="UP001196509">
    <property type="component" value="Unassembled WGS sequence"/>
</dbReference>
<feature type="transmembrane region" description="Helical" evidence="5">
    <location>
        <begin position="133"/>
        <end position="152"/>
    </location>
</feature>
<dbReference type="RefSeq" id="WP_220230386.1">
    <property type="nucleotide sequence ID" value="NZ_JAICBX010000004.1"/>
</dbReference>
<evidence type="ECO:0000256" key="1">
    <source>
        <dbReference type="ARBA" id="ARBA00004141"/>
    </source>
</evidence>
<evidence type="ECO:0000259" key="6">
    <source>
        <dbReference type="PROSITE" id="PS50801"/>
    </source>
</evidence>
<name>A0AAE2ZP63_9HYPH</name>
<dbReference type="GO" id="GO:0016020">
    <property type="term" value="C:membrane"/>
    <property type="evidence" value="ECO:0007669"/>
    <property type="project" value="UniProtKB-SubCell"/>
</dbReference>
<feature type="transmembrane region" description="Helical" evidence="5">
    <location>
        <begin position="357"/>
        <end position="377"/>
    </location>
</feature>
<evidence type="ECO:0000256" key="5">
    <source>
        <dbReference type="SAM" id="Phobius"/>
    </source>
</evidence>
<keyword evidence="3 5" id="KW-1133">Transmembrane helix</keyword>
<dbReference type="Pfam" id="PF00916">
    <property type="entry name" value="Sulfate_transp"/>
    <property type="match status" value="1"/>
</dbReference>
<protein>
    <submittedName>
        <fullName evidence="7">STAS domain-containing protein</fullName>
    </submittedName>
</protein>
<accession>A0AAE2ZP63</accession>
<evidence type="ECO:0000256" key="4">
    <source>
        <dbReference type="ARBA" id="ARBA00023136"/>
    </source>
</evidence>
<dbReference type="InterPro" id="IPR002645">
    <property type="entry name" value="STAS_dom"/>
</dbReference>
<sequence>MAKRLNIGFLTGVLPLDKARIPTEIAAGVTLATLAVPTVMGYTKIAGTPVITGLYTMLIPALLFALFCSSKHLVVSADSATAAILASSLAGLAAPGGMEYLALAGLLAIMVGVMLLLASWIGLGFMADFLSRTVLIGFLTGVGIQISLRAITELYGLPAPDLDTITTLWTKRDQFEHPNPAVLIVAGVVVVAILAGRYLEKRTGRAIPVALVAIVGAIAGSWWFDLKDILPVVGDVPAGLPQPVLDQVKWRIHPIRDLLPTAFAMVIVILAQSAATARAYAALHTEGVNLKQDLAALGFANIGAGLTGTFVVNGSPTQTEMVHSAGGRSQLALIVACVVVLLILLFLTEPLGLLPDAVLSAVVFLIGLRLINIKGMLQIRRERRAEFRIALLTTAIVVVLGVEQGIIIAVVLSLILHTRHGYHPDNQLLVKNEKGNWRAKDLESGAQAAPGLLIYHFNHTMYYANAGLMKQQIESISKHAEPELRWLCIDVTAVDDIDFTASETLVDLVAELEKKNVQVVFVQNVRHINSRARRQLEERMPDQAVFKSLKKVLSAYADSQQPSPPETTTDTQSA</sequence>
<organism evidence="7 8">
    <name type="scientific">Flavimaribacter sediminis</name>
    <dbReference type="NCBI Taxonomy" id="2865987"/>
    <lineage>
        <taxon>Bacteria</taxon>
        <taxon>Pseudomonadati</taxon>
        <taxon>Pseudomonadota</taxon>
        <taxon>Alphaproteobacteria</taxon>
        <taxon>Hyphomicrobiales</taxon>
        <taxon>Rhizobiaceae</taxon>
        <taxon>Flavimaribacter</taxon>
    </lineage>
</organism>
<keyword evidence="8" id="KW-1185">Reference proteome</keyword>
<feature type="transmembrane region" description="Helical" evidence="5">
    <location>
        <begin position="389"/>
        <end position="416"/>
    </location>
</feature>
<feature type="transmembrane region" description="Helical" evidence="5">
    <location>
        <begin position="206"/>
        <end position="224"/>
    </location>
</feature>
<feature type="transmembrane region" description="Helical" evidence="5">
    <location>
        <begin position="21"/>
        <end position="40"/>
    </location>
</feature>
<evidence type="ECO:0000313" key="8">
    <source>
        <dbReference type="Proteomes" id="UP001196509"/>
    </source>
</evidence>
<proteinExistence type="predicted"/>
<gene>
    <name evidence="7" type="ORF">K1W69_20930</name>
</gene>
<evidence type="ECO:0000256" key="3">
    <source>
        <dbReference type="ARBA" id="ARBA00022989"/>
    </source>
</evidence>
<dbReference type="PANTHER" id="PTHR11814">
    <property type="entry name" value="SULFATE TRANSPORTER"/>
    <property type="match status" value="1"/>
</dbReference>
<comment type="subcellular location">
    <subcellularLocation>
        <location evidence="1">Membrane</location>
        <topology evidence="1">Multi-pass membrane protein</topology>
    </subcellularLocation>
</comment>
<keyword evidence="2 5" id="KW-0812">Transmembrane</keyword>
<dbReference type="EMBL" id="JAICBX010000004">
    <property type="protein sequence ID" value="MBW8639671.1"/>
    <property type="molecule type" value="Genomic_DNA"/>
</dbReference>
<dbReference type="Pfam" id="PF01740">
    <property type="entry name" value="STAS"/>
    <property type="match status" value="1"/>
</dbReference>
<dbReference type="InterPro" id="IPR036513">
    <property type="entry name" value="STAS_dom_sf"/>
</dbReference>
<comment type="caution">
    <text evidence="7">The sequence shown here is derived from an EMBL/GenBank/DDBJ whole genome shotgun (WGS) entry which is preliminary data.</text>
</comment>
<feature type="transmembrane region" description="Helical" evidence="5">
    <location>
        <begin position="100"/>
        <end position="121"/>
    </location>
</feature>
<feature type="transmembrane region" description="Helical" evidence="5">
    <location>
        <begin position="331"/>
        <end position="351"/>
    </location>
</feature>
<dbReference type="GO" id="GO:0055085">
    <property type="term" value="P:transmembrane transport"/>
    <property type="evidence" value="ECO:0007669"/>
    <property type="project" value="InterPro"/>
</dbReference>
<dbReference type="CDD" id="cd07042">
    <property type="entry name" value="STAS_SulP_like_sulfate_transporter"/>
    <property type="match status" value="1"/>
</dbReference>
<dbReference type="Gene3D" id="3.30.750.24">
    <property type="entry name" value="STAS domain"/>
    <property type="match status" value="1"/>
</dbReference>
<reference evidence="7" key="1">
    <citation type="submission" date="2021-08" db="EMBL/GenBank/DDBJ databases">
        <title>Hoeflea bacterium WL0058 sp. nov., isolated from the sediment.</title>
        <authorList>
            <person name="Wang L."/>
            <person name="Zhang D."/>
        </authorList>
    </citation>
    <scope>NUCLEOTIDE SEQUENCE</scope>
    <source>
        <strain evidence="7">WL0058</strain>
    </source>
</reference>
<dbReference type="AlphaFoldDB" id="A0AAE2ZP63"/>
<feature type="domain" description="STAS" evidence="6">
    <location>
        <begin position="442"/>
        <end position="522"/>
    </location>
</feature>
<feature type="transmembrane region" description="Helical" evidence="5">
    <location>
        <begin position="181"/>
        <end position="199"/>
    </location>
</feature>
<keyword evidence="4 5" id="KW-0472">Membrane</keyword>
<feature type="transmembrane region" description="Helical" evidence="5">
    <location>
        <begin position="73"/>
        <end position="94"/>
    </location>
</feature>
<evidence type="ECO:0000313" key="7">
    <source>
        <dbReference type="EMBL" id="MBW8639671.1"/>
    </source>
</evidence>
<dbReference type="InterPro" id="IPR001902">
    <property type="entry name" value="SLC26A/SulP_fam"/>
</dbReference>
<dbReference type="PROSITE" id="PS50801">
    <property type="entry name" value="STAS"/>
    <property type="match status" value="1"/>
</dbReference>
<dbReference type="InterPro" id="IPR011547">
    <property type="entry name" value="SLC26A/SulP_dom"/>
</dbReference>
<dbReference type="SUPFAM" id="SSF52091">
    <property type="entry name" value="SpoIIaa-like"/>
    <property type="match status" value="1"/>
</dbReference>
<feature type="transmembrane region" description="Helical" evidence="5">
    <location>
        <begin position="46"/>
        <end position="66"/>
    </location>
</feature>